<organism evidence="2 3">
    <name type="scientific">Pythium oligandrum</name>
    <name type="common">Mycoparasitic fungus</name>
    <dbReference type="NCBI Taxonomy" id="41045"/>
    <lineage>
        <taxon>Eukaryota</taxon>
        <taxon>Sar</taxon>
        <taxon>Stramenopiles</taxon>
        <taxon>Oomycota</taxon>
        <taxon>Peronosporomycetes</taxon>
        <taxon>Pythiales</taxon>
        <taxon>Pythiaceae</taxon>
        <taxon>Pythium</taxon>
    </lineage>
</organism>
<dbReference type="InterPro" id="IPR000225">
    <property type="entry name" value="Armadillo"/>
</dbReference>
<feature type="repeat" description="ARM" evidence="1">
    <location>
        <begin position="210"/>
        <end position="252"/>
    </location>
</feature>
<accession>A0A8K1FE38</accession>
<name>A0A8K1FE38_PYTOL</name>
<dbReference type="Gene3D" id="1.25.10.10">
    <property type="entry name" value="Leucine-rich Repeat Variant"/>
    <property type="match status" value="6"/>
</dbReference>
<dbReference type="OrthoDB" id="206755at2759"/>
<proteinExistence type="predicted"/>
<sequence length="1147" mass="121684">MEEFSQAWETYQEFREVQKDVRKEMRKMGWTKQHDKQLRQGLMQGVRSLFQANPQQQQRAVAAPAHTAPVAQPTNGLDKVKAAETAWDFAALVHFMRQGTEIQKQHSAQALRRLTYSDDACPRMTSAGAVDASIGLLTTGNAAAKSHAAIILCNLACDSNVECAIVAAGAAAPLVVTLRSGTEDNKGCASSAFINLTHQESSKAAVAASGAIPLLVNLAQSGNDLQKTNAVKVLNQLSSNDAASEAIRTAGGIRALVGMLRDGSSEQVAQVLQAFEHLSTSDMNKTQIAADGGVEVLVAHIRNGQNDHYKQQAASVLAVLAEDDANDIKIGAAGGVEVLVELLRVGTEGQKNSAAWAMSAVLDNQENRHRAVAAGGIDVLIGAMCRGSTIQKSKALAALNELANLDKIEESIASAEVITATTAFLRNGDDMDQDCAACLTWNLSVNSNVAPKFAEAGAIEALIANLANGSIRLKGTSAGALRALASANSDRRVRMADLGATELLLQALDENNPRLRGLALGALNHIAKNEATRSRFTLQGIQHLVSILEAGELSHRKLAASIFENLVLASSKVAELLQTRLVTAFAQMLSDDSLEIKVAAANACWNLSCDAQLVEAFADCGGIDKLPGILRANYDSEELDEAVLNALNNCANKTNAIRLRIGEAGGVEEAVACVRDDDNEDIQIVATKLLKTLGRTPENQPRVDQAGGVDVLLNQLRKPSASVQESVAEAITELAANIELRKKFVAGGAVDILVRMVSGSSTQCKKALFALATLAGDDANQAVILEAGALELALPLAKRELDSSDAAMKVLWALAAHSNGKAKLRADEQVLPMLFDAIDHGTGWYKIRATRTLARILIEDETTARKVVAMGGIEKVISLISTEEGDVRNDALLALDNAMESLKEIKKRVIEGGHVPLFVNLLEKNVHLERNLYILSSLADHDGAAVAEAGALPLLVKKVRNETGSIKAWAGFALANVAESNDRFKAEVVATGLLPTLLDMMRTGSEEEKESGAVVLSVLASEAGVRPIIVSLPGIAELSIELLKSEDEYTQIAALKLVAALAQDDRVATQLVASGAITSLRSFLSGKDDPLTQAIKAIASLALHSQCRPLLAGTGCVEALEKHQTTDSIKLKEQVDLALSRLANRAA</sequence>
<protein>
    <submittedName>
        <fullName evidence="2">Uncharacterized protein</fullName>
    </submittedName>
</protein>
<dbReference type="InterPro" id="IPR011989">
    <property type="entry name" value="ARM-like"/>
</dbReference>
<feature type="repeat" description="ARM" evidence="1">
    <location>
        <begin position="334"/>
        <end position="376"/>
    </location>
</feature>
<comment type="caution">
    <text evidence="2">The sequence shown here is derived from an EMBL/GenBank/DDBJ whole genome shotgun (WGS) entry which is preliminary data.</text>
</comment>
<feature type="repeat" description="ARM" evidence="1">
    <location>
        <begin position="251"/>
        <end position="293"/>
    </location>
</feature>
<evidence type="ECO:0000313" key="3">
    <source>
        <dbReference type="Proteomes" id="UP000794436"/>
    </source>
</evidence>
<gene>
    <name evidence="2" type="ORF">Poli38472_003479</name>
</gene>
<evidence type="ECO:0000313" key="2">
    <source>
        <dbReference type="EMBL" id="TMW57554.1"/>
    </source>
</evidence>
<dbReference type="AlphaFoldDB" id="A0A8K1FE38"/>
<reference evidence="2" key="1">
    <citation type="submission" date="2019-03" db="EMBL/GenBank/DDBJ databases">
        <title>Long read genome sequence of the mycoparasitic Pythium oligandrum ATCC 38472 isolated from sugarbeet rhizosphere.</title>
        <authorList>
            <person name="Gaulin E."/>
        </authorList>
    </citation>
    <scope>NUCLEOTIDE SEQUENCE</scope>
    <source>
        <strain evidence="2">ATCC 38472_TT</strain>
    </source>
</reference>
<dbReference type="EMBL" id="SPLM01000144">
    <property type="protein sequence ID" value="TMW57554.1"/>
    <property type="molecule type" value="Genomic_DNA"/>
</dbReference>
<dbReference type="Pfam" id="PF00514">
    <property type="entry name" value="Arm"/>
    <property type="match status" value="1"/>
</dbReference>
<dbReference type="Proteomes" id="UP000794436">
    <property type="component" value="Unassembled WGS sequence"/>
</dbReference>
<dbReference type="SUPFAM" id="SSF48371">
    <property type="entry name" value="ARM repeat"/>
    <property type="match status" value="4"/>
</dbReference>
<dbReference type="PANTHER" id="PTHR23315">
    <property type="entry name" value="U BOX DOMAIN-CONTAINING"/>
    <property type="match status" value="1"/>
</dbReference>
<dbReference type="PROSITE" id="PS50176">
    <property type="entry name" value="ARM_REPEAT"/>
    <property type="match status" value="3"/>
</dbReference>
<dbReference type="SMART" id="SM00185">
    <property type="entry name" value="ARM"/>
    <property type="match status" value="19"/>
</dbReference>
<keyword evidence="3" id="KW-1185">Reference proteome</keyword>
<dbReference type="PANTHER" id="PTHR23315:SF334">
    <property type="entry name" value="VACUOLAR PROTEIN 8"/>
    <property type="match status" value="1"/>
</dbReference>
<evidence type="ECO:0000256" key="1">
    <source>
        <dbReference type="PROSITE-ProRule" id="PRU00259"/>
    </source>
</evidence>
<dbReference type="InterPro" id="IPR016024">
    <property type="entry name" value="ARM-type_fold"/>
</dbReference>